<name>A0A6L2L238_TANCI</name>
<gene>
    <name evidence="3" type="ORF">Tci_027746</name>
</gene>
<sequence>GRNNNHRKKTTTVSGTCSASGSDGSLNDATPRVDVAMKEANAPASNALGNPLMLLLPVNQVGRSKRFANTAYDFFLGKKVAYSIVANYVRNTWGEYGLVRSMFSSPTGFFFFQFSSIDGLDAMLEKGPWSSYARFMIELRADVELKDNIIVAMPKITREGHYTCAGEKKTVKKPSQTSRGVLVGPKIGFKPQKEYRPVTKKSNARSSGNKKKGMKPTVEVSNSNPFDVLNSIDNDLEFGTNEGTTNLVNNEATSSGSSFMNIDNDGEFASNTPTGIYQAKESIGDEVGILFYYSCSVIMVEHVNDPLYIHANDTNGTLLITFKLTGTENYKVWSATVTLALHTKNKSLILTTDPLLDVKYAFAALSRDESHRQSRVILVSVKLDLLLLQPSPTTRLCYELVGYPPGFKKKGSNQSVNNVSSNKSDQGKGTIGCQNVIINFKTCSVLDVKHLNNMVAHPNGTVAQVMQIGHYKLSETLIIKDVLVVLGYHVNLLSVHKLARDNNVSVTFTETKLGHPSDQVLTILKTKLDLEKGDMSDPCEVCHRAKQTREPFPLSDHKTTSLGDLIHLDVLGPYRVTSRERFSGQTEFNESNDDMGGLNSSKDNGCKSQRPVQESSTLDGSRTDHLGGISTSEDNSDISKPLFDDLENSSEDEDFDVFGNMFDLGESENLTNVRDSQSDVLRSSHMYQLDINNVFLYGELVEDVYMKLPEEYIDKTDKGPDLSYDVHCLSQVMHSPLQSHLKLAFRVLRKFVIGFAVYLGNNLVSWKSKKQSILASSSAEAEFTAMSTVTYEMM</sequence>
<feature type="compositionally biased region" description="Polar residues" evidence="1">
    <location>
        <begin position="598"/>
        <end position="620"/>
    </location>
</feature>
<reference evidence="3" key="1">
    <citation type="journal article" date="2019" name="Sci. Rep.">
        <title>Draft genome of Tanacetum cinerariifolium, the natural source of mosquito coil.</title>
        <authorList>
            <person name="Yamashiro T."/>
            <person name="Shiraishi A."/>
            <person name="Satake H."/>
            <person name="Nakayama K."/>
        </authorList>
    </citation>
    <scope>NUCLEOTIDE SEQUENCE</scope>
</reference>
<evidence type="ECO:0000259" key="2">
    <source>
        <dbReference type="Pfam" id="PF14244"/>
    </source>
</evidence>
<evidence type="ECO:0000313" key="3">
    <source>
        <dbReference type="EMBL" id="GEU55768.1"/>
    </source>
</evidence>
<proteinExistence type="predicted"/>
<accession>A0A6L2L238</accession>
<feature type="region of interest" description="Disordered" evidence="1">
    <location>
        <begin position="582"/>
        <end position="645"/>
    </location>
</feature>
<dbReference type="EMBL" id="BKCJ010003551">
    <property type="protein sequence ID" value="GEU55768.1"/>
    <property type="molecule type" value="Genomic_DNA"/>
</dbReference>
<feature type="domain" description="Retrotransposon Copia-like N-terminal" evidence="2">
    <location>
        <begin position="310"/>
        <end position="346"/>
    </location>
</feature>
<organism evidence="3">
    <name type="scientific">Tanacetum cinerariifolium</name>
    <name type="common">Dalmatian daisy</name>
    <name type="synonym">Chrysanthemum cinerariifolium</name>
    <dbReference type="NCBI Taxonomy" id="118510"/>
    <lineage>
        <taxon>Eukaryota</taxon>
        <taxon>Viridiplantae</taxon>
        <taxon>Streptophyta</taxon>
        <taxon>Embryophyta</taxon>
        <taxon>Tracheophyta</taxon>
        <taxon>Spermatophyta</taxon>
        <taxon>Magnoliopsida</taxon>
        <taxon>eudicotyledons</taxon>
        <taxon>Gunneridae</taxon>
        <taxon>Pentapetalae</taxon>
        <taxon>asterids</taxon>
        <taxon>campanulids</taxon>
        <taxon>Asterales</taxon>
        <taxon>Asteraceae</taxon>
        <taxon>Asteroideae</taxon>
        <taxon>Anthemideae</taxon>
        <taxon>Anthemidinae</taxon>
        <taxon>Tanacetum</taxon>
    </lineage>
</organism>
<feature type="compositionally biased region" description="Basic residues" evidence="1">
    <location>
        <begin position="198"/>
        <end position="214"/>
    </location>
</feature>
<dbReference type="PANTHER" id="PTHR11439">
    <property type="entry name" value="GAG-POL-RELATED RETROTRANSPOSON"/>
    <property type="match status" value="1"/>
</dbReference>
<dbReference type="PANTHER" id="PTHR11439:SF489">
    <property type="entry name" value="RNA-DIRECTED DNA POLYMERASE"/>
    <property type="match status" value="1"/>
</dbReference>
<feature type="compositionally biased region" description="Basic residues" evidence="1">
    <location>
        <begin position="1"/>
        <end position="10"/>
    </location>
</feature>
<dbReference type="CDD" id="cd09272">
    <property type="entry name" value="RNase_HI_RT_Ty1"/>
    <property type="match status" value="1"/>
</dbReference>
<feature type="compositionally biased region" description="Polar residues" evidence="1">
    <location>
        <begin position="11"/>
        <end position="28"/>
    </location>
</feature>
<dbReference type="Pfam" id="PF14244">
    <property type="entry name" value="Retrotran_gag_3"/>
    <property type="match status" value="1"/>
</dbReference>
<comment type="caution">
    <text evidence="3">The sequence shown here is derived from an EMBL/GenBank/DDBJ whole genome shotgun (WGS) entry which is preliminary data.</text>
</comment>
<dbReference type="InterPro" id="IPR029472">
    <property type="entry name" value="Copia-like_N"/>
</dbReference>
<protein>
    <recommendedName>
        <fullName evidence="2">Retrotransposon Copia-like N-terminal domain-containing protein</fullName>
    </recommendedName>
</protein>
<evidence type="ECO:0000256" key="1">
    <source>
        <dbReference type="SAM" id="MobiDB-lite"/>
    </source>
</evidence>
<feature type="non-terminal residue" evidence="3">
    <location>
        <position position="1"/>
    </location>
</feature>
<dbReference type="AlphaFoldDB" id="A0A6L2L238"/>
<feature type="region of interest" description="Disordered" evidence="1">
    <location>
        <begin position="193"/>
        <end position="220"/>
    </location>
</feature>
<feature type="region of interest" description="Disordered" evidence="1">
    <location>
        <begin position="1"/>
        <end position="28"/>
    </location>
</feature>